<sequence>MSRQICVAAKAPSPAAIAQIANGKYSRLRSPTHPIGNFSSH</sequence>
<name>A0AAJ6P9F5_9CYAN</name>
<reference evidence="1 2" key="1">
    <citation type="journal article" date="2023" name="Limnol Oceanogr Lett">
        <title>Environmental adaptations by the intertidal Antarctic cyanobacterium Halotia branconii CENA392 as revealed using long-read genome sequencing.</title>
        <authorList>
            <person name="Dextro R.B."/>
            <person name="Delbaje E."/>
            <person name="Freitas P.N.N."/>
            <person name="Geraldes V."/>
            <person name="Pinto E."/>
            <person name="Long P.F."/>
            <person name="Fiore M.F."/>
        </authorList>
    </citation>
    <scope>NUCLEOTIDE SEQUENCE [LARGE SCALE GENOMIC DNA]</scope>
    <source>
        <strain evidence="1 2">CENA392</strain>
    </source>
</reference>
<protein>
    <submittedName>
        <fullName evidence="1">Uncharacterized protein</fullName>
    </submittedName>
</protein>
<proteinExistence type="predicted"/>
<dbReference type="Proteomes" id="UP001223520">
    <property type="component" value="Chromosome"/>
</dbReference>
<organism evidence="1 2">
    <name type="scientific">Halotia branconii CENA392</name>
    <dbReference type="NCBI Taxonomy" id="1539056"/>
    <lineage>
        <taxon>Bacteria</taxon>
        <taxon>Bacillati</taxon>
        <taxon>Cyanobacteriota</taxon>
        <taxon>Cyanophyceae</taxon>
        <taxon>Nostocales</taxon>
        <taxon>Nodulariaceae</taxon>
        <taxon>Halotia</taxon>
    </lineage>
</organism>
<dbReference type="AlphaFoldDB" id="A0AAJ6P9F5"/>
<dbReference type="EMBL" id="CP124543">
    <property type="protein sequence ID" value="WGV25632.1"/>
    <property type="molecule type" value="Genomic_DNA"/>
</dbReference>
<keyword evidence="2" id="KW-1185">Reference proteome</keyword>
<gene>
    <name evidence="1" type="ORF">QI031_28580</name>
</gene>
<evidence type="ECO:0000313" key="1">
    <source>
        <dbReference type="EMBL" id="WGV25632.1"/>
    </source>
</evidence>
<dbReference type="KEGG" id="hbq:QI031_28580"/>
<accession>A0AAJ6P9F5</accession>
<dbReference type="RefSeq" id="WP_281482930.1">
    <property type="nucleotide sequence ID" value="NZ_CP124543.1"/>
</dbReference>
<evidence type="ECO:0000313" key="2">
    <source>
        <dbReference type="Proteomes" id="UP001223520"/>
    </source>
</evidence>